<evidence type="ECO:0000256" key="1">
    <source>
        <dbReference type="ARBA" id="ARBA00004300"/>
    </source>
</evidence>
<dbReference type="Proteomes" id="UP000276133">
    <property type="component" value="Unassembled WGS sequence"/>
</dbReference>
<dbReference type="STRING" id="10195.A0A3M7QUQ7"/>
<sequence>MTTLGNLYSKNIMIRLTNSKSSEDKFKLIHITVDYQITGTLQSHKTELIIKLTDENDPFFLYSLYMTEEDFQTLKHQQGLLVDFSSFGQRFIDLLYACEKDVHSDNPKFQLQLFTKEPLPFDHTNANLNIIEINPFKHLVHLSLSFMPGNDSDVKKYLATCLKSLKEEYNKLSKCFDDTKSQLNQKLESTQQQLNQKSIELDKLKVENESQSERLMAKHMQELSFERDKAVQNQYSFQQKYEKEKKDLEMNLMKTIKQLEQRLFDLETTNKDLYEKKFKSEAQIQEITIKHSTLFDEYNSLKLELSTLRKENSNLDSEMHSNEKLINQLKSRNSSLEQELKEKKDLLAKSQEMLSEEQEQRRKFEESLREKNSEVKKKQSEINHYVDEFKKGNEVVNKLQEREKTLVSQMKLKTRILTEQEKVVKEKEKEIGDLKSQMKEINSKFDETNKENKELRDTVGKKTSELEEAAKLLKRDENIISWLNKQLTENNIGGTMHSSKTNTYDSGQFRPYGTINPGNSTNNLISCSVSSMTTGLNQDQNSSKAGKTTIGERFYSVSQNQIGLNSRAASNGSQMNNNEMDSLPMGIRQMDLNKSSSITAKLDPKYFQSHSPQAPASPADTYNENLNFKMSNFKPASYGLGKNVVQSNENDSYSPKNSNHKYNTLSSDQASNGLKSNPSLASAYFPTN</sequence>
<dbReference type="OrthoDB" id="49058at2759"/>
<evidence type="ECO:0000313" key="12">
    <source>
        <dbReference type="Proteomes" id="UP000276133"/>
    </source>
</evidence>
<dbReference type="EMBL" id="REGN01005098">
    <property type="protein sequence ID" value="RNA14854.1"/>
    <property type="molecule type" value="Genomic_DNA"/>
</dbReference>
<evidence type="ECO:0000256" key="8">
    <source>
        <dbReference type="SAM" id="MobiDB-lite"/>
    </source>
</evidence>
<keyword evidence="12" id="KW-1185">Reference proteome</keyword>
<reference evidence="11 12" key="1">
    <citation type="journal article" date="2018" name="Sci. Rep.">
        <title>Genomic signatures of local adaptation to the degree of environmental predictability in rotifers.</title>
        <authorList>
            <person name="Franch-Gras L."/>
            <person name="Hahn C."/>
            <person name="Garcia-Roger E.M."/>
            <person name="Carmona M.J."/>
            <person name="Serra M."/>
            <person name="Gomez A."/>
        </authorList>
    </citation>
    <scope>NUCLEOTIDE SEQUENCE [LARGE SCALE GENOMIC DNA]</scope>
    <source>
        <strain evidence="11">HYR1</strain>
    </source>
</reference>
<evidence type="ECO:0000256" key="7">
    <source>
        <dbReference type="SAM" id="Coils"/>
    </source>
</evidence>
<feature type="coiled-coil region" evidence="7">
    <location>
        <begin position="238"/>
        <end position="388"/>
    </location>
</feature>
<organism evidence="11 12">
    <name type="scientific">Brachionus plicatilis</name>
    <name type="common">Marine rotifer</name>
    <name type="synonym">Brachionus muelleri</name>
    <dbReference type="NCBI Taxonomy" id="10195"/>
    <lineage>
        <taxon>Eukaryota</taxon>
        <taxon>Metazoa</taxon>
        <taxon>Spiralia</taxon>
        <taxon>Gnathifera</taxon>
        <taxon>Rotifera</taxon>
        <taxon>Eurotatoria</taxon>
        <taxon>Monogononta</taxon>
        <taxon>Pseudotrocha</taxon>
        <taxon>Ploima</taxon>
        <taxon>Brachionidae</taxon>
        <taxon>Brachionus</taxon>
    </lineage>
</organism>
<dbReference type="GO" id="GO:0007099">
    <property type="term" value="P:centriole replication"/>
    <property type="evidence" value="ECO:0007669"/>
    <property type="project" value="TreeGrafter"/>
</dbReference>
<keyword evidence="3" id="KW-0963">Cytoplasm</keyword>
<evidence type="ECO:0000259" key="10">
    <source>
        <dbReference type="Pfam" id="PF18594"/>
    </source>
</evidence>
<comment type="subcellular location">
    <subcellularLocation>
        <location evidence="1">Cytoplasm</location>
        <location evidence="1">Cytoskeleton</location>
        <location evidence="1">Microtubule organizing center</location>
        <location evidence="1">Centrosome</location>
    </subcellularLocation>
</comment>
<evidence type="ECO:0000256" key="3">
    <source>
        <dbReference type="ARBA" id="ARBA00022490"/>
    </source>
</evidence>
<accession>A0A3M7QUQ7</accession>
<feature type="coiled-coil region" evidence="7">
    <location>
        <begin position="417"/>
        <end position="458"/>
    </location>
</feature>
<dbReference type="InterPro" id="IPR041513">
    <property type="entry name" value="SAS6_CC"/>
</dbReference>
<dbReference type="CDD" id="cd10142">
    <property type="entry name" value="HD_SAS6_N"/>
    <property type="match status" value="1"/>
</dbReference>
<dbReference type="GO" id="GO:0005813">
    <property type="term" value="C:centrosome"/>
    <property type="evidence" value="ECO:0007669"/>
    <property type="project" value="UniProtKB-SubCell"/>
</dbReference>
<name>A0A3M7QUQ7_BRAPC</name>
<dbReference type="PANTHER" id="PTHR44281">
    <property type="entry name" value="SPINDLE ASSEMBLY ABNORMAL PROTEIN 6 HOMOLOG"/>
    <property type="match status" value="1"/>
</dbReference>
<keyword evidence="5" id="KW-0206">Cytoskeleton</keyword>
<dbReference type="InterPro" id="IPR032396">
    <property type="entry name" value="SAS-6_N"/>
</dbReference>
<dbReference type="SUPFAM" id="SSF90257">
    <property type="entry name" value="Myosin rod fragments"/>
    <property type="match status" value="1"/>
</dbReference>
<feature type="coiled-coil region" evidence="7">
    <location>
        <begin position="162"/>
        <end position="214"/>
    </location>
</feature>
<feature type="domain" description="SAS-6 coiled-coil" evidence="10">
    <location>
        <begin position="151"/>
        <end position="174"/>
    </location>
</feature>
<keyword evidence="6" id="KW-0131">Cell cycle</keyword>
<feature type="region of interest" description="Disordered" evidence="8">
    <location>
        <begin position="641"/>
        <end position="688"/>
    </location>
</feature>
<feature type="compositionally biased region" description="Polar residues" evidence="8">
    <location>
        <begin position="644"/>
        <end position="688"/>
    </location>
</feature>
<evidence type="ECO:0000256" key="2">
    <source>
        <dbReference type="ARBA" id="ARBA00020407"/>
    </source>
</evidence>
<evidence type="ECO:0000256" key="4">
    <source>
        <dbReference type="ARBA" id="ARBA00023054"/>
    </source>
</evidence>
<dbReference type="PANTHER" id="PTHR44281:SF2">
    <property type="entry name" value="SPINDLE ASSEMBLY ABNORMAL PROTEIN 6 HOMOLOG"/>
    <property type="match status" value="1"/>
</dbReference>
<dbReference type="Gene3D" id="2.170.210.20">
    <property type="entry name" value="Spindle assembly abnormal protein 6, N-terminal domain"/>
    <property type="match status" value="1"/>
</dbReference>
<keyword evidence="4 7" id="KW-0175">Coiled coil</keyword>
<dbReference type="Pfam" id="PF16531">
    <property type="entry name" value="SAS-6_N"/>
    <property type="match status" value="1"/>
</dbReference>
<protein>
    <recommendedName>
        <fullName evidence="2">Spindle assembly abnormal protein 6 homolog</fullName>
    </recommendedName>
</protein>
<gene>
    <name evidence="11" type="ORF">BpHYR1_030000</name>
</gene>
<comment type="caution">
    <text evidence="11">The sequence shown here is derived from an EMBL/GenBank/DDBJ whole genome shotgun (WGS) entry which is preliminary data.</text>
</comment>
<proteinExistence type="predicted"/>
<evidence type="ECO:0000313" key="11">
    <source>
        <dbReference type="EMBL" id="RNA14854.1"/>
    </source>
</evidence>
<feature type="domain" description="Spindle assembly abnormal protein 6 N-terminal" evidence="9">
    <location>
        <begin position="7"/>
        <end position="146"/>
    </location>
</feature>
<dbReference type="GO" id="GO:0005814">
    <property type="term" value="C:centriole"/>
    <property type="evidence" value="ECO:0007669"/>
    <property type="project" value="TreeGrafter"/>
</dbReference>
<dbReference type="InterPro" id="IPR038558">
    <property type="entry name" value="SAS-6_N_sf"/>
</dbReference>
<evidence type="ECO:0000259" key="9">
    <source>
        <dbReference type="Pfam" id="PF16531"/>
    </source>
</evidence>
<evidence type="ECO:0000256" key="5">
    <source>
        <dbReference type="ARBA" id="ARBA00023212"/>
    </source>
</evidence>
<evidence type="ECO:0000256" key="6">
    <source>
        <dbReference type="ARBA" id="ARBA00023306"/>
    </source>
</evidence>
<dbReference type="AlphaFoldDB" id="A0A3M7QUQ7"/>
<dbReference type="Pfam" id="PF18594">
    <property type="entry name" value="Sas6_CC"/>
    <property type="match status" value="1"/>
</dbReference>